<dbReference type="AlphaFoldDB" id="A0A7K4MYI0"/>
<comment type="caution">
    <text evidence="2">The sequence shown here is derived from an EMBL/GenBank/DDBJ whole genome shotgun (WGS) entry which is preliminary data.</text>
</comment>
<dbReference type="InterPro" id="IPR001509">
    <property type="entry name" value="Epimerase_deHydtase"/>
</dbReference>
<dbReference type="Gene3D" id="3.40.50.720">
    <property type="entry name" value="NAD(P)-binding Rossmann-like Domain"/>
    <property type="match status" value="1"/>
</dbReference>
<evidence type="ECO:0000259" key="1">
    <source>
        <dbReference type="Pfam" id="PF01370"/>
    </source>
</evidence>
<dbReference type="EMBL" id="JACATA010000003">
    <property type="protein sequence ID" value="NWJ68071.1"/>
    <property type="molecule type" value="Genomic_DNA"/>
</dbReference>
<sequence length="32" mass="3449">MNILVTGGAGFVGSHLVDRLLEENHEVTVLDL</sequence>
<protein>
    <submittedName>
        <fullName evidence="2">NAD-dependent epimerase/dehydratase family protein</fullName>
    </submittedName>
</protein>
<evidence type="ECO:0000313" key="3">
    <source>
        <dbReference type="Proteomes" id="UP000554454"/>
    </source>
</evidence>
<feature type="non-terminal residue" evidence="2">
    <location>
        <position position="32"/>
    </location>
</feature>
<dbReference type="Proteomes" id="UP000554454">
    <property type="component" value="Unassembled WGS sequence"/>
</dbReference>
<accession>A0A7K4MYI0</accession>
<organism evidence="2 3">
    <name type="scientific">Marine Group I thaumarchaeote</name>
    <dbReference type="NCBI Taxonomy" id="2511932"/>
    <lineage>
        <taxon>Archaea</taxon>
        <taxon>Nitrososphaerota</taxon>
        <taxon>Marine Group I</taxon>
    </lineage>
</organism>
<evidence type="ECO:0000313" key="2">
    <source>
        <dbReference type="EMBL" id="NWJ68071.1"/>
    </source>
</evidence>
<feature type="domain" description="NAD-dependent epimerase/dehydratase" evidence="1">
    <location>
        <begin position="3"/>
        <end position="31"/>
    </location>
</feature>
<proteinExistence type="predicted"/>
<gene>
    <name evidence="2" type="ORF">HX834_01775</name>
</gene>
<dbReference type="InterPro" id="IPR036291">
    <property type="entry name" value="NAD(P)-bd_dom_sf"/>
</dbReference>
<dbReference type="Pfam" id="PF01370">
    <property type="entry name" value="Epimerase"/>
    <property type="match status" value="1"/>
</dbReference>
<dbReference type="SUPFAM" id="SSF51735">
    <property type="entry name" value="NAD(P)-binding Rossmann-fold domains"/>
    <property type="match status" value="1"/>
</dbReference>
<name>A0A7K4MYI0_9ARCH</name>
<keyword evidence="3" id="KW-1185">Reference proteome</keyword>
<reference evidence="2 3" key="1">
    <citation type="journal article" date="2019" name="Environ. Microbiol.">
        <title>Genomics insights into ecotype formation of ammonia-oxidizing archaea in the deep ocean.</title>
        <authorList>
            <person name="Wang Y."/>
            <person name="Huang J.M."/>
            <person name="Cui G.J."/>
            <person name="Nunoura T."/>
            <person name="Takaki Y."/>
            <person name="Li W.L."/>
            <person name="Li J."/>
            <person name="Gao Z.M."/>
            <person name="Takai K."/>
            <person name="Zhang A.Q."/>
            <person name="Stepanauskas R."/>
        </authorList>
    </citation>
    <scope>NUCLEOTIDE SEQUENCE [LARGE SCALE GENOMIC DNA]</scope>
    <source>
        <strain evidence="2 3">D17</strain>
    </source>
</reference>